<dbReference type="InterPro" id="IPR038826">
    <property type="entry name" value="CCDC178"/>
</dbReference>
<evidence type="ECO:0000313" key="4">
    <source>
        <dbReference type="Proteomes" id="UP000543287"/>
    </source>
</evidence>
<evidence type="ECO:0000256" key="2">
    <source>
        <dbReference type="SAM" id="MobiDB-lite"/>
    </source>
</evidence>
<gene>
    <name evidence="3" type="primary">Ccdc178</name>
    <name evidence="3" type="ORF">DRONOV_R07193</name>
</gene>
<protein>
    <submittedName>
        <fullName evidence="3">CC178 protein</fullName>
    </submittedName>
</protein>
<keyword evidence="1" id="KW-0175">Coiled coil</keyword>
<reference evidence="3 4" key="1">
    <citation type="submission" date="2019-09" db="EMBL/GenBank/DDBJ databases">
        <title>Bird 10,000 Genomes (B10K) Project - Family phase.</title>
        <authorList>
            <person name="Zhang G."/>
        </authorList>
    </citation>
    <scope>NUCLEOTIDE SEQUENCE [LARGE SCALE GENOMIC DNA]</scope>
    <source>
        <strain evidence="3">B10K-LSUMZ-23963</strain>
        <tissue evidence="3">Muscle</tissue>
    </source>
</reference>
<feature type="non-terminal residue" evidence="3">
    <location>
        <position position="1"/>
    </location>
</feature>
<accession>A0A7K9AMH9</accession>
<proteinExistence type="predicted"/>
<evidence type="ECO:0000256" key="1">
    <source>
        <dbReference type="SAM" id="Coils"/>
    </source>
</evidence>
<dbReference type="PANTHER" id="PTHR35088">
    <property type="entry name" value="COILED-COIL DOMAIN-CONTAINING PROTEIN 178"/>
    <property type="match status" value="1"/>
</dbReference>
<feature type="region of interest" description="Disordered" evidence="2">
    <location>
        <begin position="1"/>
        <end position="20"/>
    </location>
</feature>
<organism evidence="3 4">
    <name type="scientific">Dromaius novaehollandiae</name>
    <name type="common">Emu</name>
    <dbReference type="NCBI Taxonomy" id="8790"/>
    <lineage>
        <taxon>Eukaryota</taxon>
        <taxon>Metazoa</taxon>
        <taxon>Chordata</taxon>
        <taxon>Craniata</taxon>
        <taxon>Vertebrata</taxon>
        <taxon>Euteleostomi</taxon>
        <taxon>Archelosauria</taxon>
        <taxon>Archosauria</taxon>
        <taxon>Dinosauria</taxon>
        <taxon>Saurischia</taxon>
        <taxon>Theropoda</taxon>
        <taxon>Coelurosauria</taxon>
        <taxon>Aves</taxon>
        <taxon>Palaeognathae</taxon>
        <taxon>Casuariiformes</taxon>
        <taxon>Dromaiidae</taxon>
        <taxon>Dromaius</taxon>
    </lineage>
</organism>
<sequence length="244" mass="28443">MFEIQSFSCSSKDTNEPSQGTKCITTRQRSCAFINTPLPCINKAIHHIQELEVKLEKCFQQVFDFIYRKTEKVSAESNEDTWLSLSTRLDFQDANVSCKDSKTLTLKLETKALLLEVTELIKRLDTHCKEAEKALEQEKQRRKKLGMKLDCVSLWRLQQLPAAVQKEYETHTQDMLELQWHFDCKSRQLQQVENQVLKIETVNRKIQEDIDFMKKHSPLLEEKLNLEGEAMKDVLLAYGKVSTN</sequence>
<feature type="coiled-coil region" evidence="1">
    <location>
        <begin position="121"/>
        <end position="148"/>
    </location>
</feature>
<comment type="caution">
    <text evidence="3">The sequence shown here is derived from an EMBL/GenBank/DDBJ whole genome shotgun (WGS) entry which is preliminary data.</text>
</comment>
<dbReference type="EMBL" id="VWZH01000014">
    <property type="protein sequence ID" value="NXG28390.1"/>
    <property type="molecule type" value="Genomic_DNA"/>
</dbReference>
<name>A0A7K9AMH9_DRONO</name>
<feature type="non-terminal residue" evidence="3">
    <location>
        <position position="244"/>
    </location>
</feature>
<dbReference type="AlphaFoldDB" id="A0A7K9AMH9"/>
<evidence type="ECO:0000313" key="3">
    <source>
        <dbReference type="EMBL" id="NXG28390.1"/>
    </source>
</evidence>
<dbReference type="Proteomes" id="UP000543287">
    <property type="component" value="Unassembled WGS sequence"/>
</dbReference>
<dbReference type="PANTHER" id="PTHR35088:SF1">
    <property type="entry name" value="COILED-COIL DOMAIN-CONTAINING PROTEIN 178"/>
    <property type="match status" value="1"/>
</dbReference>